<protein>
    <submittedName>
        <fullName evidence="1">Uncharacterized protein</fullName>
    </submittedName>
</protein>
<reference evidence="1 2" key="1">
    <citation type="submission" date="2022-12" db="EMBL/GenBank/DDBJ databases">
        <title>Chromosome-scale assembly of the Ensete ventricosum genome.</title>
        <authorList>
            <person name="Dussert Y."/>
            <person name="Stocks J."/>
            <person name="Wendawek A."/>
            <person name="Woldeyes F."/>
            <person name="Nichols R.A."/>
            <person name="Borrell J.S."/>
        </authorList>
    </citation>
    <scope>NUCLEOTIDE SEQUENCE [LARGE SCALE GENOMIC DNA]</scope>
    <source>
        <strain evidence="2">cv. Maze</strain>
        <tissue evidence="1">Seeds</tissue>
    </source>
</reference>
<gene>
    <name evidence="1" type="ORF">OPV22_011914</name>
</gene>
<name>A0AAV8RP62_ENSVE</name>
<sequence length="231" mass="25707">MMAVDLVGGGKMDDLVALQEATDAGVRSLEHLVFRLSHLRSSPSDCSEIAITTISKFKQVISVLDRTGHARFRRGQSPCAISFVRELLLPLLPHRRLQRHQRQGGPLCDLACALRREAPSLVVVPQEEMPRAPALLVQEIAGEDRGGWHYVMIVEEEIAGEEDDKLEAAHPEYLDLRGEVLLMELHLDKLRPSGAAAEAAEAERRAWPREARPRLGLGRRAVAPSRKLSQR</sequence>
<accession>A0AAV8RP62</accession>
<comment type="caution">
    <text evidence="1">The sequence shown here is derived from an EMBL/GenBank/DDBJ whole genome shotgun (WGS) entry which is preliminary data.</text>
</comment>
<dbReference type="AlphaFoldDB" id="A0AAV8RP62"/>
<organism evidence="1 2">
    <name type="scientific">Ensete ventricosum</name>
    <name type="common">Abyssinian banana</name>
    <name type="synonym">Musa ensete</name>
    <dbReference type="NCBI Taxonomy" id="4639"/>
    <lineage>
        <taxon>Eukaryota</taxon>
        <taxon>Viridiplantae</taxon>
        <taxon>Streptophyta</taxon>
        <taxon>Embryophyta</taxon>
        <taxon>Tracheophyta</taxon>
        <taxon>Spermatophyta</taxon>
        <taxon>Magnoliopsida</taxon>
        <taxon>Liliopsida</taxon>
        <taxon>Zingiberales</taxon>
        <taxon>Musaceae</taxon>
        <taxon>Ensete</taxon>
    </lineage>
</organism>
<keyword evidence="2" id="KW-1185">Reference proteome</keyword>
<proteinExistence type="predicted"/>
<dbReference type="Proteomes" id="UP001222027">
    <property type="component" value="Unassembled WGS sequence"/>
</dbReference>
<evidence type="ECO:0000313" key="2">
    <source>
        <dbReference type="Proteomes" id="UP001222027"/>
    </source>
</evidence>
<dbReference type="EMBL" id="JAQQAF010000003">
    <property type="protein sequence ID" value="KAJ8501362.1"/>
    <property type="molecule type" value="Genomic_DNA"/>
</dbReference>
<evidence type="ECO:0000313" key="1">
    <source>
        <dbReference type="EMBL" id="KAJ8501362.1"/>
    </source>
</evidence>